<dbReference type="Pfam" id="PF13841">
    <property type="entry name" value="Defensin_beta_2"/>
    <property type="match status" value="1"/>
</dbReference>
<keyword evidence="9" id="KW-1015">Disulfide bond</keyword>
<evidence type="ECO:0000256" key="8">
    <source>
        <dbReference type="ARBA" id="ARBA00023022"/>
    </source>
</evidence>
<dbReference type="InterPro" id="IPR050544">
    <property type="entry name" value="Beta-defensin"/>
</dbReference>
<reference evidence="12" key="1">
    <citation type="submission" date="2025-08" db="UniProtKB">
        <authorList>
            <consortium name="Ensembl"/>
        </authorList>
    </citation>
    <scope>IDENTIFICATION</scope>
</reference>
<comment type="similarity">
    <text evidence="3 10">Belongs to the beta-defensin family.</text>
</comment>
<dbReference type="GeneTree" id="ENSGT00530000064429"/>
<evidence type="ECO:0000256" key="4">
    <source>
        <dbReference type="ARBA" id="ARBA00022525"/>
    </source>
</evidence>
<comment type="function">
    <text evidence="1 10">Has antibacterial activity.</text>
</comment>
<accession>A0A8C6MVY5</accession>
<protein>
    <recommendedName>
        <fullName evidence="10">Beta-defensin</fullName>
    </recommendedName>
</protein>
<comment type="subcellular location">
    <subcellularLocation>
        <location evidence="2 10">Secreted</location>
    </subcellularLocation>
</comment>
<dbReference type="Ensembl" id="ENSMSIT00000020707.1">
    <property type="protein sequence ID" value="ENSMSIP00000016319.1"/>
    <property type="gene ID" value="ENSMSIG00000014019.1"/>
</dbReference>
<feature type="signal peptide" evidence="10">
    <location>
        <begin position="1"/>
        <end position="22"/>
    </location>
</feature>
<dbReference type="SMR" id="A0A8C6MVY5"/>
<evidence type="ECO:0000256" key="1">
    <source>
        <dbReference type="ARBA" id="ARBA00002878"/>
    </source>
</evidence>
<evidence type="ECO:0000313" key="13">
    <source>
        <dbReference type="Proteomes" id="UP000694415"/>
    </source>
</evidence>
<dbReference type="GO" id="GO:0042742">
    <property type="term" value="P:defense response to bacterium"/>
    <property type="evidence" value="ECO:0007669"/>
    <property type="project" value="UniProtKB-UniRule"/>
</dbReference>
<dbReference type="PANTHER" id="PTHR15001">
    <property type="entry name" value="BETA-DEFENSIN 123-RELATED"/>
    <property type="match status" value="1"/>
</dbReference>
<dbReference type="InterPro" id="IPR025933">
    <property type="entry name" value="Beta_defensin_dom"/>
</dbReference>
<feature type="chain" id="PRO_5034666949" description="Beta-defensin" evidence="10">
    <location>
        <begin position="23"/>
        <end position="75"/>
    </location>
</feature>
<name>A0A8C6MVY5_MUSSI</name>
<keyword evidence="6 10" id="KW-0732">Signal</keyword>
<dbReference type="AlphaFoldDB" id="A0A8C6MVY5"/>
<evidence type="ECO:0000256" key="9">
    <source>
        <dbReference type="ARBA" id="ARBA00023157"/>
    </source>
</evidence>
<sequence length="75" mass="8734">MGSLQLTLVLFVLLSYVPPVRSGVNMYIKRIYDTCWKLKGICRNTCQKEEIYHIFCGIQSLCCLEKKEMPVLFVK</sequence>
<dbReference type="GO" id="GO:0045087">
    <property type="term" value="P:innate immune response"/>
    <property type="evidence" value="ECO:0007669"/>
    <property type="project" value="InterPro"/>
</dbReference>
<organism evidence="12 13">
    <name type="scientific">Mus spicilegus</name>
    <name type="common">Mound-building mouse</name>
    <dbReference type="NCBI Taxonomy" id="10103"/>
    <lineage>
        <taxon>Eukaryota</taxon>
        <taxon>Metazoa</taxon>
        <taxon>Chordata</taxon>
        <taxon>Craniata</taxon>
        <taxon>Vertebrata</taxon>
        <taxon>Euteleostomi</taxon>
        <taxon>Mammalia</taxon>
        <taxon>Eutheria</taxon>
        <taxon>Euarchontoglires</taxon>
        <taxon>Glires</taxon>
        <taxon>Rodentia</taxon>
        <taxon>Myomorpha</taxon>
        <taxon>Muroidea</taxon>
        <taxon>Muridae</taxon>
        <taxon>Murinae</taxon>
        <taxon>Mus</taxon>
        <taxon>Mus</taxon>
    </lineage>
</organism>
<keyword evidence="4 10" id="KW-0964">Secreted</keyword>
<keyword evidence="13" id="KW-1185">Reference proteome</keyword>
<feature type="domain" description="Beta-defensin" evidence="11">
    <location>
        <begin position="34"/>
        <end position="63"/>
    </location>
</feature>
<evidence type="ECO:0000256" key="7">
    <source>
        <dbReference type="ARBA" id="ARBA00022940"/>
    </source>
</evidence>
<evidence type="ECO:0000259" key="11">
    <source>
        <dbReference type="Pfam" id="PF13841"/>
    </source>
</evidence>
<keyword evidence="5 10" id="KW-0929">Antimicrobial</keyword>
<dbReference type="Proteomes" id="UP000694415">
    <property type="component" value="Unplaced"/>
</dbReference>
<evidence type="ECO:0000256" key="3">
    <source>
        <dbReference type="ARBA" id="ARBA00007371"/>
    </source>
</evidence>
<reference evidence="12" key="2">
    <citation type="submission" date="2025-09" db="UniProtKB">
        <authorList>
            <consortium name="Ensembl"/>
        </authorList>
    </citation>
    <scope>IDENTIFICATION</scope>
</reference>
<keyword evidence="7 10" id="KW-0211">Defensin</keyword>
<evidence type="ECO:0000313" key="12">
    <source>
        <dbReference type="Ensembl" id="ENSMSIP00000016319.1"/>
    </source>
</evidence>
<dbReference type="PANTHER" id="PTHR15001:SF10">
    <property type="entry name" value="BETA-DEFENSIN 135"/>
    <property type="match status" value="1"/>
</dbReference>
<keyword evidence="8 10" id="KW-0044">Antibiotic</keyword>
<dbReference type="GO" id="GO:0005576">
    <property type="term" value="C:extracellular region"/>
    <property type="evidence" value="ECO:0007669"/>
    <property type="project" value="UniProtKB-SubCell"/>
</dbReference>
<proteinExistence type="inferred from homology"/>
<evidence type="ECO:0000256" key="10">
    <source>
        <dbReference type="RuleBase" id="RU231113"/>
    </source>
</evidence>
<evidence type="ECO:0000256" key="5">
    <source>
        <dbReference type="ARBA" id="ARBA00022529"/>
    </source>
</evidence>
<evidence type="ECO:0000256" key="2">
    <source>
        <dbReference type="ARBA" id="ARBA00004613"/>
    </source>
</evidence>
<evidence type="ECO:0000256" key="6">
    <source>
        <dbReference type="ARBA" id="ARBA00022729"/>
    </source>
</evidence>